<keyword evidence="2" id="KW-1185">Reference proteome</keyword>
<dbReference type="STRING" id="1168035.SAMN05444280_101113"/>
<organism evidence="1 2">
    <name type="scientific">Tangfeifania diversioriginum</name>
    <dbReference type="NCBI Taxonomy" id="1168035"/>
    <lineage>
        <taxon>Bacteria</taxon>
        <taxon>Pseudomonadati</taxon>
        <taxon>Bacteroidota</taxon>
        <taxon>Bacteroidia</taxon>
        <taxon>Marinilabiliales</taxon>
        <taxon>Prolixibacteraceae</taxon>
        <taxon>Tangfeifania</taxon>
    </lineage>
</organism>
<evidence type="ECO:0000313" key="1">
    <source>
        <dbReference type="EMBL" id="SHI32833.1"/>
    </source>
</evidence>
<evidence type="ECO:0000313" key="2">
    <source>
        <dbReference type="Proteomes" id="UP000184050"/>
    </source>
</evidence>
<dbReference type="GO" id="GO:0003677">
    <property type="term" value="F:DNA binding"/>
    <property type="evidence" value="ECO:0007669"/>
    <property type="project" value="InterPro"/>
</dbReference>
<gene>
    <name evidence="1" type="ORF">SAMN05444280_101113</name>
</gene>
<proteinExistence type="predicted"/>
<dbReference type="Gene3D" id="3.30.70.1290">
    <property type="entry name" value="Transposase IS200-like"/>
    <property type="match status" value="1"/>
</dbReference>
<dbReference type="Proteomes" id="UP000184050">
    <property type="component" value="Unassembled WGS sequence"/>
</dbReference>
<dbReference type="AlphaFoldDB" id="A0A1M6A9K2"/>
<protein>
    <recommendedName>
        <fullName evidence="3">Transposase</fullName>
    </recommendedName>
</protein>
<name>A0A1M6A9K2_9BACT</name>
<dbReference type="GO" id="GO:0006313">
    <property type="term" value="P:DNA transposition"/>
    <property type="evidence" value="ECO:0007669"/>
    <property type="project" value="InterPro"/>
</dbReference>
<accession>A0A1M6A9K2</accession>
<dbReference type="EMBL" id="FQZE01000001">
    <property type="protein sequence ID" value="SHI32833.1"/>
    <property type="molecule type" value="Genomic_DNA"/>
</dbReference>
<dbReference type="GO" id="GO:0004803">
    <property type="term" value="F:transposase activity"/>
    <property type="evidence" value="ECO:0007669"/>
    <property type="project" value="InterPro"/>
</dbReference>
<evidence type="ECO:0008006" key="3">
    <source>
        <dbReference type="Google" id="ProtNLM"/>
    </source>
</evidence>
<dbReference type="InterPro" id="IPR036515">
    <property type="entry name" value="Transposase_17_sf"/>
</dbReference>
<sequence length="54" mass="6885">MQFEDGHIYHIYNQGNNRQKIFFDRENYLYFLRKMRIYLLPYVDIFAWCLYPVK</sequence>
<reference evidence="1 2" key="1">
    <citation type="submission" date="2016-11" db="EMBL/GenBank/DDBJ databases">
        <authorList>
            <person name="Jaros S."/>
            <person name="Januszkiewicz K."/>
            <person name="Wedrychowicz H."/>
        </authorList>
    </citation>
    <scope>NUCLEOTIDE SEQUENCE [LARGE SCALE GENOMIC DNA]</scope>
    <source>
        <strain evidence="1 2">DSM 27063</strain>
    </source>
</reference>